<dbReference type="Pfam" id="PF00400">
    <property type="entry name" value="WD40"/>
    <property type="match status" value="3"/>
</dbReference>
<evidence type="ECO:0000256" key="1">
    <source>
        <dbReference type="ARBA" id="ARBA00022574"/>
    </source>
</evidence>
<dbReference type="InterPro" id="IPR001680">
    <property type="entry name" value="WD40_rpt"/>
</dbReference>
<dbReference type="PROSITE" id="PS50294">
    <property type="entry name" value="WD_REPEATS_REGION"/>
    <property type="match status" value="3"/>
</dbReference>
<dbReference type="PROSITE" id="PS50082">
    <property type="entry name" value="WD_REPEATS_2"/>
    <property type="match status" value="3"/>
</dbReference>
<dbReference type="InterPro" id="IPR019775">
    <property type="entry name" value="WD40_repeat_CS"/>
</dbReference>
<accession>A0A8S1VES6</accession>
<keyword evidence="2" id="KW-0677">Repeat</keyword>
<feature type="repeat" description="WD" evidence="3">
    <location>
        <begin position="46"/>
        <end position="87"/>
    </location>
</feature>
<protein>
    <submittedName>
        <fullName evidence="4">Uncharacterized protein</fullName>
    </submittedName>
</protein>
<keyword evidence="5" id="KW-1185">Reference proteome</keyword>
<dbReference type="PANTHER" id="PTHR22847">
    <property type="entry name" value="WD40 REPEAT PROTEIN"/>
    <property type="match status" value="1"/>
</dbReference>
<gene>
    <name evidence="4" type="ORF">PPENT_87.1.T0630191</name>
</gene>
<feature type="repeat" description="WD" evidence="3">
    <location>
        <begin position="4"/>
        <end position="45"/>
    </location>
</feature>
<reference evidence="4" key="1">
    <citation type="submission" date="2021-01" db="EMBL/GenBank/DDBJ databases">
        <authorList>
            <consortium name="Genoscope - CEA"/>
            <person name="William W."/>
        </authorList>
    </citation>
    <scope>NUCLEOTIDE SEQUENCE</scope>
</reference>
<feature type="repeat" description="WD" evidence="3">
    <location>
        <begin position="88"/>
        <end position="129"/>
    </location>
</feature>
<dbReference type="PANTHER" id="PTHR22847:SF637">
    <property type="entry name" value="WD REPEAT DOMAIN 5B"/>
    <property type="match status" value="1"/>
</dbReference>
<dbReference type="SMART" id="SM00320">
    <property type="entry name" value="WD40"/>
    <property type="match status" value="3"/>
</dbReference>
<dbReference type="PROSITE" id="PS00678">
    <property type="entry name" value="WD_REPEATS_1"/>
    <property type="match status" value="2"/>
</dbReference>
<keyword evidence="1 3" id="KW-0853">WD repeat</keyword>
<dbReference type="EMBL" id="CAJJDO010000063">
    <property type="protein sequence ID" value="CAD8175690.1"/>
    <property type="molecule type" value="Genomic_DNA"/>
</dbReference>
<evidence type="ECO:0000256" key="2">
    <source>
        <dbReference type="ARBA" id="ARBA00022737"/>
    </source>
</evidence>
<proteinExistence type="predicted"/>
<sequence>MPMLNGHINSVNSVCISPDGNTLASGSDDCFIILWDINTGEQKVKLGGHTNTIYSVCFSLDGFLLGSGSSDYTVRLWDIQTGTNKTKLDGHINNYQSVCFSPYGNIFTLGSDHESIRLWDVITGIEIQPADNNYREVLEKSKTLIQQNNSITNFVNSNIPLLVLSTNPYLQSNGTLVLKGEFVTFQGEDLRILFQQRGSYILDTLVDITQKKNDNCVIS</sequence>
<dbReference type="AlphaFoldDB" id="A0A8S1VES6"/>
<organism evidence="4 5">
    <name type="scientific">Paramecium pentaurelia</name>
    <dbReference type="NCBI Taxonomy" id="43138"/>
    <lineage>
        <taxon>Eukaryota</taxon>
        <taxon>Sar</taxon>
        <taxon>Alveolata</taxon>
        <taxon>Ciliophora</taxon>
        <taxon>Intramacronucleata</taxon>
        <taxon>Oligohymenophorea</taxon>
        <taxon>Peniculida</taxon>
        <taxon>Parameciidae</taxon>
        <taxon>Paramecium</taxon>
    </lineage>
</organism>
<evidence type="ECO:0000313" key="4">
    <source>
        <dbReference type="EMBL" id="CAD8175690.1"/>
    </source>
</evidence>
<dbReference type="Proteomes" id="UP000689195">
    <property type="component" value="Unassembled WGS sequence"/>
</dbReference>
<evidence type="ECO:0000256" key="3">
    <source>
        <dbReference type="PROSITE-ProRule" id="PRU00221"/>
    </source>
</evidence>
<dbReference type="GO" id="GO:1990234">
    <property type="term" value="C:transferase complex"/>
    <property type="evidence" value="ECO:0007669"/>
    <property type="project" value="UniProtKB-ARBA"/>
</dbReference>
<comment type="caution">
    <text evidence="4">The sequence shown here is derived from an EMBL/GenBank/DDBJ whole genome shotgun (WGS) entry which is preliminary data.</text>
</comment>
<evidence type="ECO:0000313" key="5">
    <source>
        <dbReference type="Proteomes" id="UP000689195"/>
    </source>
</evidence>
<name>A0A8S1VES6_9CILI</name>